<sequence length="51" mass="4997">MLSGGIVGFSLRLLGGGGSILAVPLLLYVVGIGDPHVVIGSTAFAVAVNAF</sequence>
<evidence type="ECO:0000256" key="1">
    <source>
        <dbReference type="SAM" id="Phobius"/>
    </source>
</evidence>
<accession>A0ABT9LV45</accession>
<dbReference type="RefSeq" id="WP_238413699.1">
    <property type="nucleotide sequence ID" value="NZ_JAURUO010000005.1"/>
</dbReference>
<dbReference type="EMBL" id="JAURUO010000005">
    <property type="protein sequence ID" value="MDP9728124.1"/>
    <property type="molecule type" value="Genomic_DNA"/>
</dbReference>
<organism evidence="2 3">
    <name type="scientific">Alicyclobacillus tolerans</name>
    <dbReference type="NCBI Taxonomy" id="90970"/>
    <lineage>
        <taxon>Bacteria</taxon>
        <taxon>Bacillati</taxon>
        <taxon>Bacillota</taxon>
        <taxon>Bacilli</taxon>
        <taxon>Bacillales</taxon>
        <taxon>Alicyclobacillaceae</taxon>
        <taxon>Alicyclobacillus</taxon>
    </lineage>
</organism>
<comment type="caution">
    <text evidence="2">The sequence shown here is derived from an EMBL/GenBank/DDBJ whole genome shotgun (WGS) entry which is preliminary data.</text>
</comment>
<feature type="transmembrane region" description="Helical" evidence="1">
    <location>
        <begin position="6"/>
        <end position="30"/>
    </location>
</feature>
<reference evidence="2 3" key="1">
    <citation type="submission" date="2023-07" db="EMBL/GenBank/DDBJ databases">
        <title>Genomic Encyclopedia of Type Strains, Phase IV (KMG-IV): sequencing the most valuable type-strain genomes for metagenomic binning, comparative biology and taxonomic classification.</title>
        <authorList>
            <person name="Goeker M."/>
        </authorList>
    </citation>
    <scope>NUCLEOTIDE SEQUENCE [LARGE SCALE GENOMIC DNA]</scope>
    <source>
        <strain evidence="2 3">DSM 25924</strain>
    </source>
</reference>
<evidence type="ECO:0000313" key="3">
    <source>
        <dbReference type="Proteomes" id="UP001229209"/>
    </source>
</evidence>
<keyword evidence="1" id="KW-0812">Transmembrane</keyword>
<dbReference type="Proteomes" id="UP001229209">
    <property type="component" value="Unassembled WGS sequence"/>
</dbReference>
<protein>
    <submittedName>
        <fullName evidence="2">Membrane protein YfcA</fullName>
    </submittedName>
</protein>
<keyword evidence="1" id="KW-0472">Membrane</keyword>
<proteinExistence type="predicted"/>
<name>A0ABT9LV45_9BACL</name>
<keyword evidence="3" id="KW-1185">Reference proteome</keyword>
<gene>
    <name evidence="2" type="ORF">J2S04_001056</name>
</gene>
<evidence type="ECO:0000313" key="2">
    <source>
        <dbReference type="EMBL" id="MDP9728124.1"/>
    </source>
</evidence>
<keyword evidence="1" id="KW-1133">Transmembrane helix</keyword>